<dbReference type="Gene3D" id="1.10.443.10">
    <property type="entry name" value="Intergrase catalytic core"/>
    <property type="match status" value="1"/>
</dbReference>
<dbReference type="GO" id="GO:0015074">
    <property type="term" value="P:DNA integration"/>
    <property type="evidence" value="ECO:0007669"/>
    <property type="project" value="InterPro"/>
</dbReference>
<dbReference type="EMBL" id="HG934468">
    <property type="protein sequence ID" value="CDN31783.1"/>
    <property type="molecule type" value="Genomic_DNA"/>
</dbReference>
<evidence type="ECO:0000313" key="5">
    <source>
        <dbReference type="EMBL" id="CDN31783.1"/>
    </source>
</evidence>
<dbReference type="PANTHER" id="PTHR30349:SF64">
    <property type="entry name" value="PROPHAGE INTEGRASE INTD-RELATED"/>
    <property type="match status" value="1"/>
</dbReference>
<keyword evidence="7" id="KW-1185">Reference proteome</keyword>
<organism evidence="5 7">
    <name type="scientific">Mucinivorans hirudinis</name>
    <dbReference type="NCBI Taxonomy" id="1433126"/>
    <lineage>
        <taxon>Bacteria</taxon>
        <taxon>Pseudomonadati</taxon>
        <taxon>Bacteroidota</taxon>
        <taxon>Bacteroidia</taxon>
        <taxon>Bacteroidales</taxon>
        <taxon>Rikenellaceae</taxon>
        <taxon>Mucinivorans</taxon>
    </lineage>
</organism>
<dbReference type="InterPro" id="IPR050090">
    <property type="entry name" value="Tyrosine_recombinase_XerCD"/>
</dbReference>
<keyword evidence="3" id="KW-0233">DNA recombination</keyword>
<dbReference type="Pfam" id="PF00589">
    <property type="entry name" value="Phage_integrase"/>
    <property type="match status" value="1"/>
</dbReference>
<evidence type="ECO:0000256" key="2">
    <source>
        <dbReference type="ARBA" id="ARBA00023125"/>
    </source>
</evidence>
<gene>
    <name evidence="5" type="ORF">BN938_1703</name>
    <name evidence="6" type="ORF">BN938_1837</name>
</gene>
<dbReference type="OrthoDB" id="9806835at2"/>
<keyword evidence="2" id="KW-0238">DNA-binding</keyword>
<evidence type="ECO:0000256" key="3">
    <source>
        <dbReference type="ARBA" id="ARBA00023172"/>
    </source>
</evidence>
<dbReference type="InterPro" id="IPR010998">
    <property type="entry name" value="Integrase_recombinase_N"/>
</dbReference>
<accession>A0A060RCZ4</accession>
<dbReference type="KEGG" id="rbc:BN938_1703"/>
<reference evidence="5" key="1">
    <citation type="submission" date="2014-01" db="EMBL/GenBank/DDBJ databases">
        <authorList>
            <person name="Nelson M."/>
        </authorList>
    </citation>
    <scope>NUCLEOTIDE SEQUENCE</scope>
</reference>
<dbReference type="PROSITE" id="PS51898">
    <property type="entry name" value="TYR_RECOMBINASE"/>
    <property type="match status" value="1"/>
</dbReference>
<dbReference type="InterPro" id="IPR025269">
    <property type="entry name" value="SAM-like_dom"/>
</dbReference>
<protein>
    <submittedName>
        <fullName evidence="5">Integrase</fullName>
    </submittedName>
</protein>
<evidence type="ECO:0000256" key="1">
    <source>
        <dbReference type="ARBA" id="ARBA00008857"/>
    </source>
</evidence>
<dbReference type="InterPro" id="IPR013762">
    <property type="entry name" value="Integrase-like_cat_sf"/>
</dbReference>
<dbReference type="GO" id="GO:0006310">
    <property type="term" value="P:DNA recombination"/>
    <property type="evidence" value="ECO:0007669"/>
    <property type="project" value="UniProtKB-KW"/>
</dbReference>
<sequence>MAKKSATLRQDEISKGRISLYIQYYPPIRNPRTMKMVQRETLNIYLHKNPADDIERKHNEDMMVKAKTIHAQRVQSIVNDEYDFFDKHLLDEDFLKYYYEYVKTKPGKWLYVFQHFIRFVDGKCSFKEVTVDLCRRFGEYLLNDATQLENSNVKLKTNSAAGYFSTFRAMLKIAYREKRLKENVNDYIEKIQWEQTKREYLTFDEVQKLIDTPCDIPVLKYASMFSIMTGLRISDILQLEWEHIVNLPRQGWSIRMVTQKTKTQANLPISDEALEWCGKRTTGRVFKNLQRSMVQFPLQRWIKEAGIEKHITFHCFRHTFAALQLSSGEDIYTVSKMLTHKHVSTTEIYADLVSEKKVKSANRISFKKKE</sequence>
<dbReference type="KEGG" id="rbc:BN938_1837"/>
<dbReference type="Pfam" id="PF13102">
    <property type="entry name" value="Phage_int_SAM_5"/>
    <property type="match status" value="1"/>
</dbReference>
<dbReference type="eggNOG" id="COG4974">
    <property type="taxonomic scope" value="Bacteria"/>
</dbReference>
<evidence type="ECO:0000313" key="7">
    <source>
        <dbReference type="Proteomes" id="UP000027616"/>
    </source>
</evidence>
<dbReference type="PANTHER" id="PTHR30349">
    <property type="entry name" value="PHAGE INTEGRASE-RELATED"/>
    <property type="match status" value="1"/>
</dbReference>
<reference evidence="5 7" key="2">
    <citation type="journal article" date="2015" name="Genome Announc.">
        <title>Complete Genome Sequence of the Novel Leech Symbiont Mucinivorans hirudinis M3T.</title>
        <authorList>
            <person name="Nelson M.C."/>
            <person name="Bomar L."/>
            <person name="Graf J."/>
        </authorList>
    </citation>
    <scope>NUCLEOTIDE SEQUENCE [LARGE SCALE GENOMIC DNA]</scope>
    <source>
        <strain evidence="7">M3</strain>
    </source>
</reference>
<dbReference type="STRING" id="1433126.BN938_1703"/>
<dbReference type="InterPro" id="IPR002104">
    <property type="entry name" value="Integrase_catalytic"/>
</dbReference>
<dbReference type="InterPro" id="IPR011010">
    <property type="entry name" value="DNA_brk_join_enz"/>
</dbReference>
<dbReference type="Proteomes" id="UP000027616">
    <property type="component" value="Chromosome I"/>
</dbReference>
<feature type="domain" description="Tyr recombinase" evidence="4">
    <location>
        <begin position="196"/>
        <end position="362"/>
    </location>
</feature>
<evidence type="ECO:0000313" key="6">
    <source>
        <dbReference type="EMBL" id="CDN31917.1"/>
    </source>
</evidence>
<proteinExistence type="inferred from homology"/>
<dbReference type="EMBL" id="HG934468">
    <property type="protein sequence ID" value="CDN31917.1"/>
    <property type="molecule type" value="Genomic_DNA"/>
</dbReference>
<dbReference type="HOGENOM" id="CLU_033139_1_0_10"/>
<dbReference type="GO" id="GO:0003677">
    <property type="term" value="F:DNA binding"/>
    <property type="evidence" value="ECO:0007669"/>
    <property type="project" value="UniProtKB-KW"/>
</dbReference>
<dbReference type="PATRIC" id="fig|1433126.3.peg.1679"/>
<comment type="similarity">
    <text evidence="1">Belongs to the 'phage' integrase family.</text>
</comment>
<dbReference type="CDD" id="cd01185">
    <property type="entry name" value="INTN1_C_like"/>
    <property type="match status" value="1"/>
</dbReference>
<dbReference type="AlphaFoldDB" id="A0A060RCZ4"/>
<name>A0A060RCZ4_9BACT</name>
<dbReference type="Gene3D" id="1.10.150.130">
    <property type="match status" value="1"/>
</dbReference>
<evidence type="ECO:0000259" key="4">
    <source>
        <dbReference type="PROSITE" id="PS51898"/>
    </source>
</evidence>
<dbReference type="SUPFAM" id="SSF56349">
    <property type="entry name" value="DNA breaking-rejoining enzymes"/>
    <property type="match status" value="1"/>
</dbReference>